<sequence length="70" mass="7518">MVMREAENRLNTDTPAGRRDDISLQGTATSATAAREVEEDVTMKAVLSQLIDTAAFNLAFLTVMKTATAS</sequence>
<evidence type="ECO:0000313" key="2">
    <source>
        <dbReference type="EMBL" id="KMW67671.1"/>
    </source>
</evidence>
<accession>A0A0J9ENP8</accession>
<gene>
    <name evidence="2" type="ORF">BDDG_12244</name>
</gene>
<feature type="region of interest" description="Disordered" evidence="1">
    <location>
        <begin position="1"/>
        <end position="35"/>
    </location>
</feature>
<evidence type="ECO:0000256" key="1">
    <source>
        <dbReference type="SAM" id="MobiDB-lite"/>
    </source>
</evidence>
<reference evidence="2" key="1">
    <citation type="submission" date="2010-03" db="EMBL/GenBank/DDBJ databases">
        <title>Annotation of Blastomyces dermatitidis strain ATCC 18188.</title>
        <authorList>
            <consortium name="The Broad Institute Genome Sequencing Platform"/>
            <consortium name="Broad Institute Genome Sequencing Center for Infectious Disease."/>
            <person name="Cuomo C."/>
            <person name="Klein B."/>
            <person name="Sullivan T."/>
            <person name="Heitman J."/>
            <person name="Young S."/>
            <person name="Zeng Q."/>
            <person name="Gargeya S."/>
            <person name="Alvarado L."/>
            <person name="Berlin A.M."/>
            <person name="Chapman S.B."/>
            <person name="Chen Z."/>
            <person name="Freedman E."/>
            <person name="Gellesch M."/>
            <person name="Goldberg J."/>
            <person name="Griggs A."/>
            <person name="Gujja S."/>
            <person name="Heilman E."/>
            <person name="Heiman D."/>
            <person name="Howarth C."/>
            <person name="Mehta T."/>
            <person name="Neiman D."/>
            <person name="Pearson M."/>
            <person name="Roberts A."/>
            <person name="Saif S."/>
            <person name="Shea T."/>
            <person name="Shenoy N."/>
            <person name="Sisk P."/>
            <person name="Stolte C."/>
            <person name="Sykes S."/>
            <person name="White J."/>
            <person name="Yandava C."/>
            <person name="Haas B."/>
            <person name="Nusbaum C."/>
            <person name="Birren B."/>
        </authorList>
    </citation>
    <scope>NUCLEOTIDE SEQUENCE</scope>
    <source>
        <strain evidence="2">ATCC 18188</strain>
    </source>
</reference>
<dbReference type="EMBL" id="GG749430">
    <property type="protein sequence ID" value="KMW67671.1"/>
    <property type="molecule type" value="Genomic_DNA"/>
</dbReference>
<name>A0A0J9ENP8_AJEDA</name>
<organism evidence="2">
    <name type="scientific">Ajellomyces dermatitidis (strain ATCC 18188 / CBS 674.68)</name>
    <name type="common">Blastomyces dermatitidis</name>
    <dbReference type="NCBI Taxonomy" id="653446"/>
    <lineage>
        <taxon>Eukaryota</taxon>
        <taxon>Fungi</taxon>
        <taxon>Dikarya</taxon>
        <taxon>Ascomycota</taxon>
        <taxon>Pezizomycotina</taxon>
        <taxon>Eurotiomycetes</taxon>
        <taxon>Eurotiomycetidae</taxon>
        <taxon>Onygenales</taxon>
        <taxon>Ajellomycetaceae</taxon>
        <taxon>Blastomyces</taxon>
    </lineage>
</organism>
<dbReference type="Proteomes" id="UP000007802">
    <property type="component" value="Unassembled WGS sequence"/>
</dbReference>
<proteinExistence type="predicted"/>
<protein>
    <submittedName>
        <fullName evidence="2">Uncharacterized protein</fullName>
    </submittedName>
</protein>
<dbReference type="AlphaFoldDB" id="A0A0J9ENP8"/>
<feature type="compositionally biased region" description="Basic and acidic residues" evidence="1">
    <location>
        <begin position="1"/>
        <end position="22"/>
    </location>
</feature>